<dbReference type="GO" id="GO:0061343">
    <property type="term" value="P:cell adhesion involved in heart morphogenesis"/>
    <property type="evidence" value="ECO:0007669"/>
    <property type="project" value="TreeGrafter"/>
</dbReference>
<evidence type="ECO:0000256" key="1">
    <source>
        <dbReference type="SAM" id="MobiDB-lite"/>
    </source>
</evidence>
<keyword evidence="3" id="KW-1185">Reference proteome</keyword>
<dbReference type="PANTHER" id="PTHR33395:SF22">
    <property type="entry name" value="REVERSE TRANSCRIPTASE DOMAIN-CONTAINING PROTEIN"/>
    <property type="match status" value="1"/>
</dbReference>
<evidence type="ECO:0000313" key="2">
    <source>
        <dbReference type="EMBL" id="TRZ15777.1"/>
    </source>
</evidence>
<dbReference type="OrthoDB" id="416454at2759"/>
<accession>A0A8K1GC99</accession>
<name>A0A8K1GC99_9PASS</name>
<dbReference type="GO" id="GO:0031012">
    <property type="term" value="C:extracellular matrix"/>
    <property type="evidence" value="ECO:0007669"/>
    <property type="project" value="TreeGrafter"/>
</dbReference>
<dbReference type="EMBL" id="SWJQ01000352">
    <property type="protein sequence ID" value="TRZ15777.1"/>
    <property type="molecule type" value="Genomic_DNA"/>
</dbReference>
<sequence length="149" mass="16640">MDAEGAGRYLRNGEQEVPDDWRKANVTSIFQKGNKEEPGNYRPVSLTIIPGKVVEQITLKIITMHVEEIRNFDANEKLAPQKYDDRSENQTEKPNVPKAEKSGETRNWRGFSPLASVPDIIGSSGGSYRISGRKSARCEGYPDKSGSNR</sequence>
<feature type="region of interest" description="Disordered" evidence="1">
    <location>
        <begin position="73"/>
        <end position="149"/>
    </location>
</feature>
<dbReference type="PANTHER" id="PTHR33395">
    <property type="entry name" value="TRANSCRIPTASE, PUTATIVE-RELATED-RELATED"/>
    <property type="match status" value="1"/>
</dbReference>
<evidence type="ECO:0000313" key="3">
    <source>
        <dbReference type="Proteomes" id="UP000796761"/>
    </source>
</evidence>
<feature type="compositionally biased region" description="Basic and acidic residues" evidence="1">
    <location>
        <begin position="82"/>
        <end position="91"/>
    </location>
</feature>
<dbReference type="AlphaFoldDB" id="A0A8K1GC99"/>
<organism evidence="2 3">
    <name type="scientific">Zosterops borbonicus</name>
    <dbReference type="NCBI Taxonomy" id="364589"/>
    <lineage>
        <taxon>Eukaryota</taxon>
        <taxon>Metazoa</taxon>
        <taxon>Chordata</taxon>
        <taxon>Craniata</taxon>
        <taxon>Vertebrata</taxon>
        <taxon>Euteleostomi</taxon>
        <taxon>Archelosauria</taxon>
        <taxon>Archosauria</taxon>
        <taxon>Dinosauria</taxon>
        <taxon>Saurischia</taxon>
        <taxon>Theropoda</taxon>
        <taxon>Coelurosauria</taxon>
        <taxon>Aves</taxon>
        <taxon>Neognathae</taxon>
        <taxon>Neoaves</taxon>
        <taxon>Telluraves</taxon>
        <taxon>Australaves</taxon>
        <taxon>Passeriformes</taxon>
        <taxon>Sylvioidea</taxon>
        <taxon>Zosteropidae</taxon>
        <taxon>Zosterops</taxon>
    </lineage>
</organism>
<feature type="compositionally biased region" description="Basic and acidic residues" evidence="1">
    <location>
        <begin position="98"/>
        <end position="107"/>
    </location>
</feature>
<reference evidence="2" key="1">
    <citation type="submission" date="2019-04" db="EMBL/GenBank/DDBJ databases">
        <title>Genome assembly of Zosterops borbonicus 15179.</title>
        <authorList>
            <person name="Leroy T."/>
            <person name="Anselmetti Y."/>
            <person name="Tilak M.-K."/>
            <person name="Nabholz B."/>
        </authorList>
    </citation>
    <scope>NUCLEOTIDE SEQUENCE</scope>
    <source>
        <strain evidence="2">HGM_15179</strain>
        <tissue evidence="2">Muscle</tissue>
    </source>
</reference>
<protein>
    <submittedName>
        <fullName evidence="2">Uncharacterized protein</fullName>
    </submittedName>
</protein>
<feature type="compositionally biased region" description="Low complexity" evidence="1">
    <location>
        <begin position="120"/>
        <end position="130"/>
    </location>
</feature>
<gene>
    <name evidence="2" type="ORF">HGM15179_011314</name>
</gene>
<proteinExistence type="predicted"/>
<dbReference type="GO" id="GO:0007508">
    <property type="term" value="P:larval heart development"/>
    <property type="evidence" value="ECO:0007669"/>
    <property type="project" value="TreeGrafter"/>
</dbReference>
<comment type="caution">
    <text evidence="2">The sequence shown here is derived from an EMBL/GenBank/DDBJ whole genome shotgun (WGS) entry which is preliminary data.</text>
</comment>
<dbReference type="Proteomes" id="UP000796761">
    <property type="component" value="Unassembled WGS sequence"/>
</dbReference>